<comment type="caution">
    <text evidence="3">The sequence shown here is derived from an EMBL/GenBank/DDBJ whole genome shotgun (WGS) entry which is preliminary data.</text>
</comment>
<evidence type="ECO:0000256" key="1">
    <source>
        <dbReference type="ARBA" id="ARBA00022527"/>
    </source>
</evidence>
<dbReference type="Pfam" id="PF13581">
    <property type="entry name" value="HATPase_c_2"/>
    <property type="match status" value="1"/>
</dbReference>
<keyword evidence="1" id="KW-0418">Kinase</keyword>
<dbReference type="PANTHER" id="PTHR35526:SF3">
    <property type="entry name" value="ANTI-SIGMA-F FACTOR RSBW"/>
    <property type="match status" value="1"/>
</dbReference>
<evidence type="ECO:0000259" key="2">
    <source>
        <dbReference type="Pfam" id="PF13581"/>
    </source>
</evidence>
<dbReference type="InterPro" id="IPR036890">
    <property type="entry name" value="HATPase_C_sf"/>
</dbReference>
<dbReference type="CDD" id="cd16936">
    <property type="entry name" value="HATPase_RsbW-like"/>
    <property type="match status" value="1"/>
</dbReference>
<dbReference type="InterPro" id="IPR050267">
    <property type="entry name" value="Anti-sigma-factor_SerPK"/>
</dbReference>
<dbReference type="Gene3D" id="3.30.565.10">
    <property type="entry name" value="Histidine kinase-like ATPase, C-terminal domain"/>
    <property type="match status" value="1"/>
</dbReference>
<dbReference type="PANTHER" id="PTHR35526">
    <property type="entry name" value="ANTI-SIGMA-F FACTOR RSBW-RELATED"/>
    <property type="match status" value="1"/>
</dbReference>
<dbReference type="AlphaFoldDB" id="A0A1E8PY23"/>
<dbReference type="InterPro" id="IPR003594">
    <property type="entry name" value="HATPase_dom"/>
</dbReference>
<organism evidence="3 4">
    <name type="scientific">Mycolicibacterium grossiae</name>
    <dbReference type="NCBI Taxonomy" id="1552759"/>
    <lineage>
        <taxon>Bacteria</taxon>
        <taxon>Bacillati</taxon>
        <taxon>Actinomycetota</taxon>
        <taxon>Actinomycetes</taxon>
        <taxon>Mycobacteriales</taxon>
        <taxon>Mycobacteriaceae</taxon>
        <taxon>Mycolicibacterium</taxon>
    </lineage>
</organism>
<name>A0A1E8PY23_9MYCO</name>
<reference evidence="3 4" key="1">
    <citation type="submission" date="2016-09" db="EMBL/GenBank/DDBJ databases">
        <title>genome sequence of Mycobacterium sp. 739 SCH.</title>
        <authorList>
            <person name="Greninger A.L."/>
            <person name="Qin X."/>
            <person name="Jerome K."/>
            <person name="Vora S."/>
            <person name="Quinn K."/>
        </authorList>
    </citation>
    <scope>NUCLEOTIDE SEQUENCE [LARGE SCALE GENOMIC DNA]</scope>
    <source>
        <strain evidence="3 4">SCH</strain>
    </source>
</reference>
<feature type="domain" description="Histidine kinase/HSP90-like ATPase" evidence="2">
    <location>
        <begin position="22"/>
        <end position="141"/>
    </location>
</feature>
<keyword evidence="4" id="KW-1185">Reference proteome</keyword>
<keyword evidence="1" id="KW-0808">Transferase</keyword>
<keyword evidence="1" id="KW-0723">Serine/threonine-protein kinase</keyword>
<evidence type="ECO:0000313" key="4">
    <source>
        <dbReference type="Proteomes" id="UP000178953"/>
    </source>
</evidence>
<proteinExistence type="predicted"/>
<accession>A0A1E8PY23</accession>
<dbReference type="EMBL" id="MCHX01000074">
    <property type="protein sequence ID" value="OFJ51213.1"/>
    <property type="molecule type" value="Genomic_DNA"/>
</dbReference>
<gene>
    <name evidence="3" type="ORF">BEL07_23895</name>
</gene>
<dbReference type="SUPFAM" id="SSF55874">
    <property type="entry name" value="ATPase domain of HSP90 chaperone/DNA topoisomerase II/histidine kinase"/>
    <property type="match status" value="1"/>
</dbReference>
<protein>
    <submittedName>
        <fullName evidence="3">Anti-sigma regulatory factor</fullName>
    </submittedName>
</protein>
<dbReference type="OrthoDB" id="5184914at2"/>
<evidence type="ECO:0000313" key="3">
    <source>
        <dbReference type="EMBL" id="OFJ51213.1"/>
    </source>
</evidence>
<sequence length="150" mass="16343">MIDSMPTADVDDAQRFARVGVPADALTAAQIRDEFAQWLRQSFDIDPVRTSDLVLAVNEALANCAEFAYVGAPEVGTMDLQAWHDTARQTIVVVVADEGTWRNPESPRALSRGRGIPLMEALSDHADIDTSESGTRVRMEWSNVAAAQVS</sequence>
<dbReference type="GO" id="GO:0004674">
    <property type="term" value="F:protein serine/threonine kinase activity"/>
    <property type="evidence" value="ECO:0007669"/>
    <property type="project" value="UniProtKB-KW"/>
</dbReference>
<dbReference type="Proteomes" id="UP000178953">
    <property type="component" value="Unassembled WGS sequence"/>
</dbReference>